<reference evidence="1 2" key="1">
    <citation type="submission" date="2019-02" db="EMBL/GenBank/DDBJ databases">
        <title>Deep-cultivation of Planctomycetes and their phenomic and genomic characterization uncovers novel biology.</title>
        <authorList>
            <person name="Wiegand S."/>
            <person name="Jogler M."/>
            <person name="Boedeker C."/>
            <person name="Pinto D."/>
            <person name="Vollmers J."/>
            <person name="Rivas-Marin E."/>
            <person name="Kohn T."/>
            <person name="Peeters S.H."/>
            <person name="Heuer A."/>
            <person name="Rast P."/>
            <person name="Oberbeckmann S."/>
            <person name="Bunk B."/>
            <person name="Jeske O."/>
            <person name="Meyerdierks A."/>
            <person name="Storesund J.E."/>
            <person name="Kallscheuer N."/>
            <person name="Luecker S."/>
            <person name="Lage O.M."/>
            <person name="Pohl T."/>
            <person name="Merkel B.J."/>
            <person name="Hornburger P."/>
            <person name="Mueller R.-W."/>
            <person name="Bruemmer F."/>
            <person name="Labrenz M."/>
            <person name="Spormann A.M."/>
            <person name="Op Den Camp H."/>
            <person name="Overmann J."/>
            <person name="Amann R."/>
            <person name="Jetten M.S.M."/>
            <person name="Mascher T."/>
            <person name="Medema M.H."/>
            <person name="Devos D.P."/>
            <person name="Kaster A.-K."/>
            <person name="Ovreas L."/>
            <person name="Rohde M."/>
            <person name="Galperin M.Y."/>
            <person name="Jogler C."/>
        </authorList>
    </citation>
    <scope>NUCLEOTIDE SEQUENCE [LARGE SCALE GENOMIC DNA]</scope>
    <source>
        <strain evidence="1 2">CA13</strain>
    </source>
</reference>
<dbReference type="RefSeq" id="WP_146399388.1">
    <property type="nucleotide sequence ID" value="NZ_SJPJ01000001.1"/>
</dbReference>
<organism evidence="1 2">
    <name type="scientific">Novipirellula herctigrandis</name>
    <dbReference type="NCBI Taxonomy" id="2527986"/>
    <lineage>
        <taxon>Bacteria</taxon>
        <taxon>Pseudomonadati</taxon>
        <taxon>Planctomycetota</taxon>
        <taxon>Planctomycetia</taxon>
        <taxon>Pirellulales</taxon>
        <taxon>Pirellulaceae</taxon>
        <taxon>Novipirellula</taxon>
    </lineage>
</organism>
<evidence type="ECO:0000313" key="2">
    <source>
        <dbReference type="Proteomes" id="UP000315010"/>
    </source>
</evidence>
<sequence length="369" mass="42773">MWKWNFICWLVSLITSDPKKRGHHFRRLRDRVNAELGRYEDNWEVTRTYTKTSICRPVVPTSKTNIAVVVQGPVIEEDNQTFESLKSYLDLFPGNPIILSTWDTTPPSTLSAIENLGVHVVTSPEPEHPGPANLNMQIVSTRCGLRKAKELGTLYAVKTRTDSRMHAPRIADYLVGLLKAFPIDQGGAQQERIAVLDHATRLYIPYHPSDILMFGRVEDLTLYWSMPLAGPEVKLTYPQNFDEWVSEPMSEVMLCRHFLEQLDIPLDGSIQQWWRILSDRFICVDRSSLNFLWPKYNYHLDHRLSDLDEYSNWAVCTFRDWINISQQNLDPPVTLEDLRGQKLNAILPSFDMDWCHKVQEETHSLRHVA</sequence>
<comment type="caution">
    <text evidence="1">The sequence shown here is derived from an EMBL/GenBank/DDBJ whole genome shotgun (WGS) entry which is preliminary data.</text>
</comment>
<dbReference type="InterPro" id="IPR011122">
    <property type="entry name" value="WavE"/>
</dbReference>
<proteinExistence type="predicted"/>
<dbReference type="EMBL" id="SJPJ01000001">
    <property type="protein sequence ID" value="TWT82711.1"/>
    <property type="molecule type" value="Genomic_DNA"/>
</dbReference>
<accession>A0A5C5Z7C5</accession>
<evidence type="ECO:0000313" key="1">
    <source>
        <dbReference type="EMBL" id="TWT82711.1"/>
    </source>
</evidence>
<dbReference type="Pfam" id="PF07507">
    <property type="entry name" value="WavE"/>
    <property type="match status" value="1"/>
</dbReference>
<dbReference type="OrthoDB" id="8480172at2"/>
<name>A0A5C5Z7C5_9BACT</name>
<keyword evidence="2" id="KW-1185">Reference proteome</keyword>
<dbReference type="Proteomes" id="UP000315010">
    <property type="component" value="Unassembled WGS sequence"/>
</dbReference>
<protein>
    <submittedName>
        <fullName evidence="1">WavE lipopolysaccharide synthesis</fullName>
    </submittedName>
</protein>
<gene>
    <name evidence="1" type="ORF">CA13_41740</name>
</gene>
<dbReference type="AlphaFoldDB" id="A0A5C5Z7C5"/>